<reference evidence="1" key="1">
    <citation type="submission" date="2023-03" db="EMBL/GenBank/DDBJ databases">
        <authorList>
            <person name="Steffen K."/>
            <person name="Cardenas P."/>
        </authorList>
    </citation>
    <scope>NUCLEOTIDE SEQUENCE</scope>
</reference>
<protein>
    <submittedName>
        <fullName evidence="1">Uncharacterized protein</fullName>
    </submittedName>
</protein>
<sequence>MIQIFNHNVVNNTLLLTSHPHCFQIVHSSSRDSIVLTTPLLLLPLPRSLTMMMMSRCR</sequence>
<keyword evidence="2" id="KW-1185">Reference proteome</keyword>
<evidence type="ECO:0000313" key="1">
    <source>
        <dbReference type="EMBL" id="CAI8057175.1"/>
    </source>
</evidence>
<name>A0AA35XLT6_GEOBA</name>
<dbReference type="Proteomes" id="UP001174909">
    <property type="component" value="Unassembled WGS sequence"/>
</dbReference>
<proteinExistence type="predicted"/>
<comment type="caution">
    <text evidence="1">The sequence shown here is derived from an EMBL/GenBank/DDBJ whole genome shotgun (WGS) entry which is preliminary data.</text>
</comment>
<accession>A0AA35XLT6</accession>
<dbReference type="EMBL" id="CASHTH010004426">
    <property type="protein sequence ID" value="CAI8057175.1"/>
    <property type="molecule type" value="Genomic_DNA"/>
</dbReference>
<organism evidence="1 2">
    <name type="scientific">Geodia barretti</name>
    <name type="common">Barrett's horny sponge</name>
    <dbReference type="NCBI Taxonomy" id="519541"/>
    <lineage>
        <taxon>Eukaryota</taxon>
        <taxon>Metazoa</taxon>
        <taxon>Porifera</taxon>
        <taxon>Demospongiae</taxon>
        <taxon>Heteroscleromorpha</taxon>
        <taxon>Tetractinellida</taxon>
        <taxon>Astrophorina</taxon>
        <taxon>Geodiidae</taxon>
        <taxon>Geodia</taxon>
    </lineage>
</organism>
<evidence type="ECO:0000313" key="2">
    <source>
        <dbReference type="Proteomes" id="UP001174909"/>
    </source>
</evidence>
<dbReference type="AlphaFoldDB" id="A0AA35XLT6"/>
<gene>
    <name evidence="1" type="ORF">GBAR_LOCUS31139</name>
</gene>